<dbReference type="NCBIfam" id="TIGR00747">
    <property type="entry name" value="fabH"/>
    <property type="match status" value="1"/>
</dbReference>
<dbReference type="CDD" id="cd00830">
    <property type="entry name" value="KAS_III"/>
    <property type="match status" value="1"/>
</dbReference>
<evidence type="ECO:0000256" key="4">
    <source>
        <dbReference type="ARBA" id="ARBA00022832"/>
    </source>
</evidence>
<keyword evidence="4 9" id="KW-0276">Fatty acid metabolism</keyword>
<comment type="function">
    <text evidence="9">Catalyzes the condensation reaction of fatty acid synthesis by the addition to an acyl acceptor of two carbons from malonyl-ACP. Catalyzes the first condensation reaction which initiates fatty acid synthesis and may therefore play a role in governing the total rate of fatty acid production. Possesses both acetoacetyl-ACP synthase and acetyl transacylase activities. Its substrate specificity determines the biosynthesis of branched-chain and/or straight-chain of fatty acids.</text>
</comment>
<evidence type="ECO:0000256" key="9">
    <source>
        <dbReference type="HAMAP-Rule" id="MF_01815"/>
    </source>
</evidence>
<dbReference type="Pfam" id="PF08541">
    <property type="entry name" value="ACP_syn_III_C"/>
    <property type="match status" value="1"/>
</dbReference>
<comment type="domain">
    <text evidence="9">The last Arg residue of the ACP-binding site is essential for the weak association between ACP/AcpP and FabH.</text>
</comment>
<dbReference type="GO" id="GO:0005737">
    <property type="term" value="C:cytoplasm"/>
    <property type="evidence" value="ECO:0007669"/>
    <property type="project" value="UniProtKB-SubCell"/>
</dbReference>
<keyword evidence="5 9" id="KW-0443">Lipid metabolism</keyword>
<evidence type="ECO:0000256" key="1">
    <source>
        <dbReference type="ARBA" id="ARBA00008642"/>
    </source>
</evidence>
<comment type="caution">
    <text evidence="12">The sequence shown here is derived from an EMBL/GenBank/DDBJ whole genome shotgun (WGS) entry which is preliminary data.</text>
</comment>
<feature type="domain" description="Beta-ketoacyl-[acyl-carrier-protein] synthase III C-terminal" evidence="10">
    <location>
        <begin position="237"/>
        <end position="326"/>
    </location>
</feature>
<evidence type="ECO:0000256" key="7">
    <source>
        <dbReference type="ARBA" id="ARBA00023268"/>
    </source>
</evidence>
<dbReference type="OrthoDB" id="9815506at2"/>
<evidence type="ECO:0000256" key="5">
    <source>
        <dbReference type="ARBA" id="ARBA00023098"/>
    </source>
</evidence>
<dbReference type="HAMAP" id="MF_01815">
    <property type="entry name" value="FabH"/>
    <property type="match status" value="1"/>
</dbReference>
<sequence length="328" mass="34115">MAVPGGRASRIMGLGAYRPARAVSNAEVCELIDSDDEWIRRRTGIVSRRFAGPDEDVVSMAVEAGARALEQAGLPGSRLDTIVLASMTHLQQSPGAAPQVAHRLGSRAAAMDVNAACAGFCHGLAVADSLVRSRTADHVLVIGSDKMTDVIDPTDRSTAFLFADGAGAVVVGPSESMGIGPVAWGSDGDLHHLIAHSASWLELRDKPDLPWPTMRMAGQEVFRWTTREVPATARTALALAGLAPADLAAFIPHQANLRIIEKVAKEIDLPPHVAIARDIVTAGNTSAASIPLAMAQLVESGEVADGGAALLIGFGAGLTQAAQVVQLP</sequence>
<feature type="active site" evidence="9">
    <location>
        <position position="117"/>
    </location>
</feature>
<dbReference type="InterPro" id="IPR016039">
    <property type="entry name" value="Thiolase-like"/>
</dbReference>
<dbReference type="UniPathway" id="UPA00094"/>
<comment type="catalytic activity">
    <reaction evidence="9">
        <text>malonyl-[ACP] + acetyl-CoA + H(+) = 3-oxobutanoyl-[ACP] + CO2 + CoA</text>
        <dbReference type="Rhea" id="RHEA:12080"/>
        <dbReference type="Rhea" id="RHEA-COMP:9623"/>
        <dbReference type="Rhea" id="RHEA-COMP:9625"/>
        <dbReference type="ChEBI" id="CHEBI:15378"/>
        <dbReference type="ChEBI" id="CHEBI:16526"/>
        <dbReference type="ChEBI" id="CHEBI:57287"/>
        <dbReference type="ChEBI" id="CHEBI:57288"/>
        <dbReference type="ChEBI" id="CHEBI:78449"/>
        <dbReference type="ChEBI" id="CHEBI:78450"/>
        <dbReference type="EC" id="2.3.1.180"/>
    </reaction>
</comment>
<dbReference type="GO" id="GO:0004315">
    <property type="term" value="F:3-oxoacyl-[acyl-carrier-protein] synthase activity"/>
    <property type="evidence" value="ECO:0007669"/>
    <property type="project" value="InterPro"/>
</dbReference>
<dbReference type="EC" id="2.3.1.180" evidence="9"/>
<feature type="active site" evidence="9">
    <location>
        <position position="284"/>
    </location>
</feature>
<feature type="domain" description="Beta-ketoacyl-[acyl-carrier-protein] synthase III N-terminal" evidence="11">
    <location>
        <begin position="111"/>
        <end position="188"/>
    </location>
</feature>
<keyword evidence="3 9" id="KW-0808">Transferase</keyword>
<organism evidence="12 13">
    <name type="scientific">Solihabitans fulvus</name>
    <dbReference type="NCBI Taxonomy" id="1892852"/>
    <lineage>
        <taxon>Bacteria</taxon>
        <taxon>Bacillati</taxon>
        <taxon>Actinomycetota</taxon>
        <taxon>Actinomycetes</taxon>
        <taxon>Pseudonocardiales</taxon>
        <taxon>Pseudonocardiaceae</taxon>
        <taxon>Solihabitans</taxon>
    </lineage>
</organism>
<keyword evidence="8 9" id="KW-0012">Acyltransferase</keyword>
<protein>
    <recommendedName>
        <fullName evidence="9">Beta-ketoacyl-[acyl-carrier-protein] synthase III</fullName>
        <shortName evidence="9">Beta-ketoacyl-ACP synthase III</shortName>
        <shortName evidence="9">KAS III</shortName>
        <ecNumber evidence="9">2.3.1.180</ecNumber>
    </recommendedName>
    <alternativeName>
        <fullName evidence="9">3-oxoacyl-[acyl-carrier-protein] synthase 3</fullName>
    </alternativeName>
    <alternativeName>
        <fullName evidence="9">3-oxoacyl-[acyl-carrier-protein] synthase III</fullName>
    </alternativeName>
</protein>
<dbReference type="PANTHER" id="PTHR43091:SF1">
    <property type="entry name" value="BETA-KETOACYL-[ACYL-CARRIER-PROTEIN] SYNTHASE III, CHLOROPLASTIC"/>
    <property type="match status" value="1"/>
</dbReference>
<accession>A0A5B2X2S8</accession>
<evidence type="ECO:0000313" key="13">
    <source>
        <dbReference type="Proteomes" id="UP000323454"/>
    </source>
</evidence>
<evidence type="ECO:0000256" key="6">
    <source>
        <dbReference type="ARBA" id="ARBA00023160"/>
    </source>
</evidence>
<evidence type="ECO:0000259" key="10">
    <source>
        <dbReference type="Pfam" id="PF08541"/>
    </source>
</evidence>
<dbReference type="InterPro" id="IPR013747">
    <property type="entry name" value="ACP_syn_III_C"/>
</dbReference>
<keyword evidence="13" id="KW-1185">Reference proteome</keyword>
<keyword evidence="7 9" id="KW-0511">Multifunctional enzyme</keyword>
<reference evidence="12 13" key="1">
    <citation type="submission" date="2019-09" db="EMBL/GenBank/DDBJ databases">
        <title>Goodfellowia gen. nov., a new genus of the Pseudonocardineae related to Actinoalloteichus, containing Goodfellowia coeruleoviolacea gen. nov., comb. nov. gen. nov., comb. nov.</title>
        <authorList>
            <person name="Labeda D."/>
        </authorList>
    </citation>
    <scope>NUCLEOTIDE SEQUENCE [LARGE SCALE GENOMIC DNA]</scope>
    <source>
        <strain evidence="12 13">AN110305</strain>
    </source>
</reference>
<dbReference type="AlphaFoldDB" id="A0A5B2X2S8"/>
<dbReference type="SUPFAM" id="SSF53901">
    <property type="entry name" value="Thiolase-like"/>
    <property type="match status" value="1"/>
</dbReference>
<name>A0A5B2X2S8_9PSEU</name>
<reference evidence="12 13" key="2">
    <citation type="submission" date="2019-09" db="EMBL/GenBank/DDBJ databases">
        <authorList>
            <person name="Jin C."/>
        </authorList>
    </citation>
    <scope>NUCLEOTIDE SEQUENCE [LARGE SCALE GENOMIC DNA]</scope>
    <source>
        <strain evidence="12 13">AN110305</strain>
    </source>
</reference>
<gene>
    <name evidence="9" type="primary">fabH</name>
    <name evidence="12" type="ORF">F0L68_25100</name>
</gene>
<keyword evidence="9" id="KW-0963">Cytoplasm</keyword>
<dbReference type="Proteomes" id="UP000323454">
    <property type="component" value="Unassembled WGS sequence"/>
</dbReference>
<proteinExistence type="inferred from homology"/>
<feature type="active site" evidence="9">
    <location>
        <position position="253"/>
    </location>
</feature>
<comment type="subcellular location">
    <subcellularLocation>
        <location evidence="9">Cytoplasm</location>
    </subcellularLocation>
</comment>
<dbReference type="InterPro" id="IPR004655">
    <property type="entry name" value="FabH"/>
</dbReference>
<evidence type="ECO:0000256" key="2">
    <source>
        <dbReference type="ARBA" id="ARBA00022516"/>
    </source>
</evidence>
<dbReference type="PANTHER" id="PTHR43091">
    <property type="entry name" value="3-OXOACYL-[ACYL-CARRIER-PROTEIN] SYNTHASE"/>
    <property type="match status" value="1"/>
</dbReference>
<dbReference type="GO" id="GO:0006633">
    <property type="term" value="P:fatty acid biosynthetic process"/>
    <property type="evidence" value="ECO:0007669"/>
    <property type="project" value="UniProtKB-UniRule"/>
</dbReference>
<comment type="pathway">
    <text evidence="9">Lipid metabolism; fatty acid biosynthesis.</text>
</comment>
<comment type="similarity">
    <text evidence="1 9">Belongs to the thiolase-like superfamily. FabH family.</text>
</comment>
<evidence type="ECO:0000313" key="12">
    <source>
        <dbReference type="EMBL" id="KAA2257576.1"/>
    </source>
</evidence>
<dbReference type="NCBIfam" id="NF006829">
    <property type="entry name" value="PRK09352.1"/>
    <property type="match status" value="1"/>
</dbReference>
<feature type="region of interest" description="ACP-binding" evidence="9">
    <location>
        <begin position="254"/>
        <end position="258"/>
    </location>
</feature>
<evidence type="ECO:0000256" key="8">
    <source>
        <dbReference type="ARBA" id="ARBA00023315"/>
    </source>
</evidence>
<dbReference type="Pfam" id="PF08545">
    <property type="entry name" value="ACP_syn_III"/>
    <property type="match status" value="1"/>
</dbReference>
<dbReference type="Gene3D" id="3.40.47.10">
    <property type="match status" value="2"/>
</dbReference>
<comment type="subunit">
    <text evidence="9">Homodimer.</text>
</comment>
<evidence type="ECO:0000256" key="3">
    <source>
        <dbReference type="ARBA" id="ARBA00022679"/>
    </source>
</evidence>
<dbReference type="EMBL" id="VUOB01000045">
    <property type="protein sequence ID" value="KAA2257576.1"/>
    <property type="molecule type" value="Genomic_DNA"/>
</dbReference>
<keyword evidence="6 9" id="KW-0275">Fatty acid biosynthesis</keyword>
<dbReference type="GO" id="GO:0033818">
    <property type="term" value="F:beta-ketoacyl-acyl-carrier-protein synthase III activity"/>
    <property type="evidence" value="ECO:0007669"/>
    <property type="project" value="UniProtKB-UniRule"/>
</dbReference>
<dbReference type="InterPro" id="IPR013751">
    <property type="entry name" value="ACP_syn_III_N"/>
</dbReference>
<keyword evidence="2 9" id="KW-0444">Lipid biosynthesis</keyword>
<evidence type="ECO:0000259" key="11">
    <source>
        <dbReference type="Pfam" id="PF08545"/>
    </source>
</evidence>